<keyword evidence="2 5" id="KW-0812">Transmembrane</keyword>
<dbReference type="Proteomes" id="UP000481153">
    <property type="component" value="Unassembled WGS sequence"/>
</dbReference>
<comment type="subcellular location">
    <subcellularLocation>
        <location evidence="1">Endomembrane system</location>
        <topology evidence="1">Multi-pass membrane protein</topology>
    </subcellularLocation>
</comment>
<dbReference type="GO" id="GO:0061630">
    <property type="term" value="F:ubiquitin protein ligase activity"/>
    <property type="evidence" value="ECO:0007669"/>
    <property type="project" value="InterPro"/>
</dbReference>
<proteinExistence type="predicted"/>
<dbReference type="PANTHER" id="PTHR22894:SF5">
    <property type="entry name" value="RING-TYPE DOMAIN-CONTAINING PROTEIN"/>
    <property type="match status" value="1"/>
</dbReference>
<evidence type="ECO:0000256" key="5">
    <source>
        <dbReference type="SAM" id="Phobius"/>
    </source>
</evidence>
<dbReference type="EMBL" id="VJMJ01000088">
    <property type="protein sequence ID" value="KAF0736724.1"/>
    <property type="molecule type" value="Genomic_DNA"/>
</dbReference>
<evidence type="ECO:0000256" key="3">
    <source>
        <dbReference type="ARBA" id="ARBA00022989"/>
    </source>
</evidence>
<evidence type="ECO:0000256" key="2">
    <source>
        <dbReference type="ARBA" id="ARBA00022692"/>
    </source>
</evidence>
<evidence type="ECO:0000256" key="4">
    <source>
        <dbReference type="ARBA" id="ARBA00023136"/>
    </source>
</evidence>
<dbReference type="VEuPathDB" id="FungiDB:AeMF1_010815"/>
<sequence>MVIEGESTGKTEAWIAFTVFITSTICMGLLVYSLAKPSTAAPALSVATCAICLTDLTCGPAIRAGIHVHIVGKRYALTEDSLSVVQIELLHAFLSRDENDSREGQKVLRQIAKFNVTRARTHGGASTIRTWLQVPVLLRWATHPQALTVLWSPLRVLCGIIVWVYIMSPLDLFPEAVFGILGYLDDLVLVVVVLFALAHSVRRDLIHQAQSLLR</sequence>
<organism evidence="7 8">
    <name type="scientific">Aphanomyces euteiches</name>
    <dbReference type="NCBI Taxonomy" id="100861"/>
    <lineage>
        <taxon>Eukaryota</taxon>
        <taxon>Sar</taxon>
        <taxon>Stramenopiles</taxon>
        <taxon>Oomycota</taxon>
        <taxon>Saprolegniomycetes</taxon>
        <taxon>Saprolegniales</taxon>
        <taxon>Verrucalvaceae</taxon>
        <taxon>Aphanomyces</taxon>
    </lineage>
</organism>
<evidence type="ECO:0000256" key="1">
    <source>
        <dbReference type="ARBA" id="ARBA00004127"/>
    </source>
</evidence>
<dbReference type="PANTHER" id="PTHR22894">
    <property type="entry name" value="RING-TYPE DOMAIN-CONTAINING PROTEIN"/>
    <property type="match status" value="1"/>
</dbReference>
<comment type="caution">
    <text evidence="7">The sequence shown here is derived from an EMBL/GenBank/DDBJ whole genome shotgun (WGS) entry which is preliminary data.</text>
</comment>
<dbReference type="InterPro" id="IPR010652">
    <property type="entry name" value="DUF1232"/>
</dbReference>
<evidence type="ECO:0000259" key="6">
    <source>
        <dbReference type="Pfam" id="PF06803"/>
    </source>
</evidence>
<dbReference type="AlphaFoldDB" id="A0A6G0X9F6"/>
<evidence type="ECO:0000313" key="8">
    <source>
        <dbReference type="Proteomes" id="UP000481153"/>
    </source>
</evidence>
<keyword evidence="4 5" id="KW-0472">Membrane</keyword>
<feature type="transmembrane region" description="Helical" evidence="5">
    <location>
        <begin position="146"/>
        <end position="166"/>
    </location>
</feature>
<feature type="transmembrane region" description="Helical" evidence="5">
    <location>
        <begin position="14"/>
        <end position="35"/>
    </location>
</feature>
<reference evidence="7 8" key="1">
    <citation type="submission" date="2019-07" db="EMBL/GenBank/DDBJ databases">
        <title>Genomics analysis of Aphanomyces spp. identifies a new class of oomycete effector associated with host adaptation.</title>
        <authorList>
            <person name="Gaulin E."/>
        </authorList>
    </citation>
    <scope>NUCLEOTIDE SEQUENCE [LARGE SCALE GENOMIC DNA]</scope>
    <source>
        <strain evidence="7 8">ATCC 201684</strain>
    </source>
</reference>
<protein>
    <recommendedName>
        <fullName evidence="6">DUF1232 domain-containing protein</fullName>
    </recommendedName>
</protein>
<name>A0A6G0X9F6_9STRA</name>
<gene>
    <name evidence="7" type="ORF">Ae201684_007171</name>
</gene>
<dbReference type="InterPro" id="IPR038896">
    <property type="entry name" value="RNF170"/>
</dbReference>
<dbReference type="GO" id="GO:0012505">
    <property type="term" value="C:endomembrane system"/>
    <property type="evidence" value="ECO:0007669"/>
    <property type="project" value="UniProtKB-SubCell"/>
</dbReference>
<keyword evidence="8" id="KW-1185">Reference proteome</keyword>
<feature type="domain" description="DUF1232" evidence="6">
    <location>
        <begin position="160"/>
        <end position="191"/>
    </location>
</feature>
<evidence type="ECO:0000313" key="7">
    <source>
        <dbReference type="EMBL" id="KAF0736724.1"/>
    </source>
</evidence>
<dbReference type="Pfam" id="PF06803">
    <property type="entry name" value="DUF1232"/>
    <property type="match status" value="1"/>
</dbReference>
<feature type="transmembrane region" description="Helical" evidence="5">
    <location>
        <begin position="178"/>
        <end position="198"/>
    </location>
</feature>
<accession>A0A6G0X9F6</accession>
<keyword evidence="3 5" id="KW-1133">Transmembrane helix</keyword>